<dbReference type="EnsemblMetazoa" id="G15271.1">
    <property type="protein sequence ID" value="G15271.1:cds"/>
    <property type="gene ID" value="G15271"/>
</dbReference>
<dbReference type="InterPro" id="IPR026676">
    <property type="entry name" value="SYCE1"/>
</dbReference>
<dbReference type="Proteomes" id="UP000005408">
    <property type="component" value="Unassembled WGS sequence"/>
</dbReference>
<proteinExistence type="inferred from homology"/>
<dbReference type="PANTHER" id="PTHR21731:SF1">
    <property type="entry name" value="SYNAPTONEMAL COMPLEX CENTRAL ELEMENT PROTEIN 1-LIKE"/>
    <property type="match status" value="1"/>
</dbReference>
<organism evidence="4 5">
    <name type="scientific">Magallana gigas</name>
    <name type="common">Pacific oyster</name>
    <name type="synonym">Crassostrea gigas</name>
    <dbReference type="NCBI Taxonomy" id="29159"/>
    <lineage>
        <taxon>Eukaryota</taxon>
        <taxon>Metazoa</taxon>
        <taxon>Spiralia</taxon>
        <taxon>Lophotrochozoa</taxon>
        <taxon>Mollusca</taxon>
        <taxon>Bivalvia</taxon>
        <taxon>Autobranchia</taxon>
        <taxon>Pteriomorphia</taxon>
        <taxon>Ostreida</taxon>
        <taxon>Ostreoidea</taxon>
        <taxon>Ostreidae</taxon>
        <taxon>Magallana</taxon>
    </lineage>
</organism>
<dbReference type="GO" id="GO:0000795">
    <property type="term" value="C:synaptonemal complex"/>
    <property type="evidence" value="ECO:0007669"/>
    <property type="project" value="InterPro"/>
</dbReference>
<evidence type="ECO:0000313" key="4">
    <source>
        <dbReference type="EnsemblMetazoa" id="G15271.1:cds"/>
    </source>
</evidence>
<dbReference type="PANTHER" id="PTHR21731">
    <property type="entry name" value="SYNAPTONEMAL COMPLEX CENTRAL ELEMENT PROTEIN 1-LIKE"/>
    <property type="match status" value="1"/>
</dbReference>
<protein>
    <submittedName>
        <fullName evidence="4">Uncharacterized protein</fullName>
    </submittedName>
</protein>
<dbReference type="Pfam" id="PF15233">
    <property type="entry name" value="SYCE1"/>
    <property type="match status" value="1"/>
</dbReference>
<sequence>MAGNSSTFRVDLLLHSLKEIQQEKNCLEHKLAERRSRRRELENLLDIENNKFTQMKEGHEKLQETMKVAQLKETQTQSMANRLEESNQQKRKNIDELNRKLSAEKEKQLQNVENFEKELADIANQLMNARTFYDDSSLNKGISETEFYKSELQNKVENCQQEHLDLQQRLQTLSINDRITDLPDIPMELRKEIWALFKDENMDAKDLLKGKKESLQQISQKLTTLKA</sequence>
<dbReference type="AlphaFoldDB" id="A0A8W8IPK4"/>
<comment type="similarity">
    <text evidence="1">Belongs to the SYCE family.</text>
</comment>
<evidence type="ECO:0000256" key="1">
    <source>
        <dbReference type="ARBA" id="ARBA00010094"/>
    </source>
</evidence>
<dbReference type="OrthoDB" id="10069873at2759"/>
<reference evidence="4" key="1">
    <citation type="submission" date="2022-08" db="UniProtKB">
        <authorList>
            <consortium name="EnsemblMetazoa"/>
        </authorList>
    </citation>
    <scope>IDENTIFICATION</scope>
    <source>
        <strain evidence="4">05x7-T-G4-1.051#20</strain>
    </source>
</reference>
<evidence type="ECO:0000256" key="2">
    <source>
        <dbReference type="ARBA" id="ARBA00023054"/>
    </source>
</evidence>
<keyword evidence="2 3" id="KW-0175">Coiled coil</keyword>
<dbReference type="OMA" id="EFHKPEQ"/>
<feature type="coiled-coil region" evidence="3">
    <location>
        <begin position="80"/>
        <end position="125"/>
    </location>
</feature>
<evidence type="ECO:0000256" key="3">
    <source>
        <dbReference type="SAM" id="Coils"/>
    </source>
</evidence>
<name>A0A8W8IPK4_MAGGI</name>
<feature type="coiled-coil region" evidence="3">
    <location>
        <begin position="149"/>
        <end position="176"/>
    </location>
</feature>
<dbReference type="GO" id="GO:0007130">
    <property type="term" value="P:synaptonemal complex assembly"/>
    <property type="evidence" value="ECO:0007669"/>
    <property type="project" value="InterPro"/>
</dbReference>
<evidence type="ECO:0000313" key="5">
    <source>
        <dbReference type="Proteomes" id="UP000005408"/>
    </source>
</evidence>
<feature type="coiled-coil region" evidence="3">
    <location>
        <begin position="10"/>
        <end position="51"/>
    </location>
</feature>
<accession>A0A8W8IPK4</accession>
<keyword evidence="5" id="KW-1185">Reference proteome</keyword>